<dbReference type="SMART" id="SM00382">
    <property type="entry name" value="AAA"/>
    <property type="match status" value="1"/>
</dbReference>
<dbReference type="FunFam" id="3.40.50.300:FF:000006">
    <property type="entry name" value="DNA-binding transcriptional regulator NtrC"/>
    <property type="match status" value="1"/>
</dbReference>
<dbReference type="Pfam" id="PF02954">
    <property type="entry name" value="HTH_8"/>
    <property type="match status" value="1"/>
</dbReference>
<dbReference type="Pfam" id="PF00072">
    <property type="entry name" value="Response_reg"/>
    <property type="match status" value="1"/>
</dbReference>
<keyword evidence="5" id="KW-0597">Phosphoprotein</keyword>
<dbReference type="CDD" id="cd00009">
    <property type="entry name" value="AAA"/>
    <property type="match status" value="1"/>
</dbReference>
<evidence type="ECO:0000256" key="1">
    <source>
        <dbReference type="ARBA" id="ARBA00022741"/>
    </source>
</evidence>
<dbReference type="GO" id="GO:0043565">
    <property type="term" value="F:sequence-specific DNA binding"/>
    <property type="evidence" value="ECO:0007669"/>
    <property type="project" value="InterPro"/>
</dbReference>
<name>A0A366H5J6_9BACT</name>
<evidence type="ECO:0000256" key="6">
    <source>
        <dbReference type="SAM" id="MobiDB-lite"/>
    </source>
</evidence>
<organism evidence="9 10">
    <name type="scientific">Roseimicrobium gellanilyticum</name>
    <dbReference type="NCBI Taxonomy" id="748857"/>
    <lineage>
        <taxon>Bacteria</taxon>
        <taxon>Pseudomonadati</taxon>
        <taxon>Verrucomicrobiota</taxon>
        <taxon>Verrucomicrobiia</taxon>
        <taxon>Verrucomicrobiales</taxon>
        <taxon>Verrucomicrobiaceae</taxon>
        <taxon>Roseimicrobium</taxon>
    </lineage>
</organism>
<evidence type="ECO:0000256" key="5">
    <source>
        <dbReference type="PROSITE-ProRule" id="PRU00169"/>
    </source>
</evidence>
<dbReference type="InterPro" id="IPR009057">
    <property type="entry name" value="Homeodomain-like_sf"/>
</dbReference>
<dbReference type="InterPro" id="IPR002078">
    <property type="entry name" value="Sigma_54_int"/>
</dbReference>
<feature type="modified residue" description="4-aspartylphosphate" evidence="5">
    <location>
        <position position="55"/>
    </location>
</feature>
<evidence type="ECO:0000256" key="4">
    <source>
        <dbReference type="ARBA" id="ARBA00023163"/>
    </source>
</evidence>
<evidence type="ECO:0000259" key="7">
    <source>
        <dbReference type="PROSITE" id="PS50045"/>
    </source>
</evidence>
<feature type="domain" description="Sigma-54 factor interaction" evidence="7">
    <location>
        <begin position="145"/>
        <end position="374"/>
    </location>
</feature>
<dbReference type="GO" id="GO:0006355">
    <property type="term" value="P:regulation of DNA-templated transcription"/>
    <property type="evidence" value="ECO:0007669"/>
    <property type="project" value="InterPro"/>
</dbReference>
<proteinExistence type="predicted"/>
<dbReference type="Gene3D" id="3.40.50.300">
    <property type="entry name" value="P-loop containing nucleotide triphosphate hydrolases"/>
    <property type="match status" value="1"/>
</dbReference>
<dbReference type="GO" id="GO:0005524">
    <property type="term" value="F:ATP binding"/>
    <property type="evidence" value="ECO:0007669"/>
    <property type="project" value="UniProtKB-KW"/>
</dbReference>
<dbReference type="PANTHER" id="PTHR32071">
    <property type="entry name" value="TRANSCRIPTIONAL REGULATORY PROTEIN"/>
    <property type="match status" value="1"/>
</dbReference>
<dbReference type="AlphaFoldDB" id="A0A366H5J6"/>
<reference evidence="9 10" key="1">
    <citation type="submission" date="2018-06" db="EMBL/GenBank/DDBJ databases">
        <title>Genomic Encyclopedia of Type Strains, Phase IV (KMG-IV): sequencing the most valuable type-strain genomes for metagenomic binning, comparative biology and taxonomic classification.</title>
        <authorList>
            <person name="Goeker M."/>
        </authorList>
    </citation>
    <scope>NUCLEOTIDE SEQUENCE [LARGE SCALE GENOMIC DNA]</scope>
    <source>
        <strain evidence="9 10">DSM 25532</strain>
    </source>
</reference>
<dbReference type="PANTHER" id="PTHR32071:SF57">
    <property type="entry name" value="C4-DICARBOXYLATE TRANSPORT TRANSCRIPTIONAL REGULATORY PROTEIN DCTD"/>
    <property type="match status" value="1"/>
</dbReference>
<dbReference type="InterPro" id="IPR003593">
    <property type="entry name" value="AAA+_ATPase"/>
</dbReference>
<dbReference type="InterPro" id="IPR025944">
    <property type="entry name" value="Sigma_54_int_dom_CS"/>
</dbReference>
<dbReference type="EMBL" id="QNRR01000016">
    <property type="protein sequence ID" value="RBP36644.1"/>
    <property type="molecule type" value="Genomic_DNA"/>
</dbReference>
<keyword evidence="3" id="KW-0805">Transcription regulation</keyword>
<dbReference type="PROSITE" id="PS50110">
    <property type="entry name" value="RESPONSE_REGULATORY"/>
    <property type="match status" value="1"/>
</dbReference>
<dbReference type="SUPFAM" id="SSF52172">
    <property type="entry name" value="CheY-like"/>
    <property type="match status" value="1"/>
</dbReference>
<dbReference type="InterPro" id="IPR027417">
    <property type="entry name" value="P-loop_NTPase"/>
</dbReference>
<dbReference type="InterPro" id="IPR002197">
    <property type="entry name" value="HTH_Fis"/>
</dbReference>
<dbReference type="Pfam" id="PF25601">
    <property type="entry name" value="AAA_lid_14"/>
    <property type="match status" value="1"/>
</dbReference>
<dbReference type="Gene3D" id="1.10.8.60">
    <property type="match status" value="1"/>
</dbReference>
<dbReference type="Gene3D" id="1.10.10.60">
    <property type="entry name" value="Homeodomain-like"/>
    <property type="match status" value="1"/>
</dbReference>
<evidence type="ECO:0000313" key="10">
    <source>
        <dbReference type="Proteomes" id="UP000253426"/>
    </source>
</evidence>
<dbReference type="SMART" id="SM00448">
    <property type="entry name" value="REC"/>
    <property type="match status" value="1"/>
</dbReference>
<feature type="domain" description="Response regulatory" evidence="8">
    <location>
        <begin position="6"/>
        <end position="120"/>
    </location>
</feature>
<dbReference type="InterPro" id="IPR011006">
    <property type="entry name" value="CheY-like_superfamily"/>
</dbReference>
<dbReference type="InterPro" id="IPR001789">
    <property type="entry name" value="Sig_transdc_resp-reg_receiver"/>
</dbReference>
<feature type="region of interest" description="Disordered" evidence="6">
    <location>
        <begin position="126"/>
        <end position="148"/>
    </location>
</feature>
<dbReference type="RefSeq" id="WP_113961873.1">
    <property type="nucleotide sequence ID" value="NZ_QNRR01000016.1"/>
</dbReference>
<dbReference type="PROSITE" id="PS00675">
    <property type="entry name" value="SIGMA54_INTERACT_1"/>
    <property type="match status" value="1"/>
</dbReference>
<dbReference type="Proteomes" id="UP000253426">
    <property type="component" value="Unassembled WGS sequence"/>
</dbReference>
<dbReference type="InterPro" id="IPR058031">
    <property type="entry name" value="AAA_lid_NorR"/>
</dbReference>
<gene>
    <name evidence="9" type="ORF">DES53_11683</name>
</gene>
<dbReference type="Pfam" id="PF00158">
    <property type="entry name" value="Sigma54_activat"/>
    <property type="match status" value="1"/>
</dbReference>
<keyword evidence="10" id="KW-1185">Reference proteome</keyword>
<dbReference type="PROSITE" id="PS50045">
    <property type="entry name" value="SIGMA54_INTERACT_4"/>
    <property type="match status" value="1"/>
</dbReference>
<comment type="caution">
    <text evidence="9">The sequence shown here is derived from an EMBL/GenBank/DDBJ whole genome shotgun (WGS) entry which is preliminary data.</text>
</comment>
<evidence type="ECO:0000313" key="9">
    <source>
        <dbReference type="EMBL" id="RBP36644.1"/>
    </source>
</evidence>
<accession>A0A366H5J6</accession>
<keyword evidence="2" id="KW-0067">ATP-binding</keyword>
<sequence>MGRSGAILVVEDDVDIAASLEMILAAEDYSVTVCHDGRDGLAKAGEGTYDLVMTDLRLPGMGGMELLETLREKHPLRPVILMTAHGNSELAIEAIKRGAYDYVLKPFDLEDLLKLVAEAVRASKSAGSESRRSRATATSPKDPGLLGRSRGMLTVWKDIGRIAPTDTSVLILGETGTGKELVARAICHHSARRAGPFVVVNCGAIPENLLESELFGHVRGAFTGATRDRVGRFEQAKGGTLFLDEIGDLPLPVQVKLLRALQERRIQPLGSNRELPVDVRIIAATHQPLAQRIEEKRFREDLYYRINAAVIQLPALREREGDVELLIAHFLEEAAADYQLPRPAIPARVMNRLLQHEWPGNVRELRNAVRQIALRSRGYEVTTVLVEAVLGGGVEQAVQGSGTTDFDQAIRQSVLHALEEAQKSGKGEVHRDLVERLERSLIRTALTLSDSHLGQVCDWLGISRVTLRKKMQEHGFEKADTEPPAQDAE</sequence>
<dbReference type="SUPFAM" id="SSF46689">
    <property type="entry name" value="Homeodomain-like"/>
    <property type="match status" value="1"/>
</dbReference>
<dbReference type="InterPro" id="IPR025662">
    <property type="entry name" value="Sigma_54_int_dom_ATP-bd_1"/>
</dbReference>
<dbReference type="SUPFAM" id="SSF52540">
    <property type="entry name" value="P-loop containing nucleoside triphosphate hydrolases"/>
    <property type="match status" value="1"/>
</dbReference>
<evidence type="ECO:0000259" key="8">
    <source>
        <dbReference type="PROSITE" id="PS50110"/>
    </source>
</evidence>
<dbReference type="GO" id="GO:0000160">
    <property type="term" value="P:phosphorelay signal transduction system"/>
    <property type="evidence" value="ECO:0007669"/>
    <property type="project" value="InterPro"/>
</dbReference>
<evidence type="ECO:0000256" key="2">
    <source>
        <dbReference type="ARBA" id="ARBA00022840"/>
    </source>
</evidence>
<keyword evidence="1" id="KW-0547">Nucleotide-binding</keyword>
<keyword evidence="4" id="KW-0804">Transcription</keyword>
<evidence type="ECO:0000256" key="3">
    <source>
        <dbReference type="ARBA" id="ARBA00023015"/>
    </source>
</evidence>
<dbReference type="Gene3D" id="3.40.50.2300">
    <property type="match status" value="1"/>
</dbReference>
<protein>
    <submittedName>
        <fullName evidence="9">Two-component system nitrogen regulation response regulator GlnG</fullName>
    </submittedName>
</protein>
<dbReference type="PROSITE" id="PS00688">
    <property type="entry name" value="SIGMA54_INTERACT_3"/>
    <property type="match status" value="1"/>
</dbReference>
<dbReference type="OrthoDB" id="9802354at2"/>